<keyword evidence="2" id="KW-1185">Reference proteome</keyword>
<dbReference type="EMBL" id="BAABFL010000436">
    <property type="protein sequence ID" value="GAA4651075.1"/>
    <property type="molecule type" value="Genomic_DNA"/>
</dbReference>
<accession>A0ABP8V4V2</accession>
<name>A0ABP8V4V2_9GAMM</name>
<reference evidence="2" key="1">
    <citation type="journal article" date="2019" name="Int. J. Syst. Evol. Microbiol.">
        <title>The Global Catalogue of Microorganisms (GCM) 10K type strain sequencing project: providing services to taxonomists for standard genome sequencing and annotation.</title>
        <authorList>
            <consortium name="The Broad Institute Genomics Platform"/>
            <consortium name="The Broad Institute Genome Sequencing Center for Infectious Disease"/>
            <person name="Wu L."/>
            <person name="Ma J."/>
        </authorList>
    </citation>
    <scope>NUCLEOTIDE SEQUENCE [LARGE SCALE GENOMIC DNA]</scope>
    <source>
        <strain evidence="2">JCM 17805</strain>
    </source>
</reference>
<dbReference type="Proteomes" id="UP001500604">
    <property type="component" value="Unassembled WGS sequence"/>
</dbReference>
<proteinExistence type="predicted"/>
<evidence type="ECO:0000313" key="1">
    <source>
        <dbReference type="EMBL" id="GAA4651075.1"/>
    </source>
</evidence>
<gene>
    <name evidence="1" type="ORF">GCM10023116_33580</name>
</gene>
<organism evidence="1 2">
    <name type="scientific">Kistimonas scapharcae</name>
    <dbReference type="NCBI Taxonomy" id="1036133"/>
    <lineage>
        <taxon>Bacteria</taxon>
        <taxon>Pseudomonadati</taxon>
        <taxon>Pseudomonadota</taxon>
        <taxon>Gammaproteobacteria</taxon>
        <taxon>Oceanospirillales</taxon>
        <taxon>Endozoicomonadaceae</taxon>
        <taxon>Kistimonas</taxon>
    </lineage>
</organism>
<evidence type="ECO:0000313" key="2">
    <source>
        <dbReference type="Proteomes" id="UP001500604"/>
    </source>
</evidence>
<sequence length="162" mass="18518">MRRLLYVVSLFFLINSIPVYASKDPDLIRLESFNDFLSAIIRQTGDRTVLMRGSVEPWPESLPAPERPWYDDGVVHIHYKYVFTPTITGITGAPKILLYSRDIIPYKRIDVYGKLQLFSPIQDSSNTGMILLRAESINEIDAEDINAVSIRDMSSHLSQQGW</sequence>
<dbReference type="RefSeq" id="WP_345197383.1">
    <property type="nucleotide sequence ID" value="NZ_BAABFL010000436.1"/>
</dbReference>
<protein>
    <submittedName>
        <fullName evidence="1">Uncharacterized protein</fullName>
    </submittedName>
</protein>
<comment type="caution">
    <text evidence="1">The sequence shown here is derived from an EMBL/GenBank/DDBJ whole genome shotgun (WGS) entry which is preliminary data.</text>
</comment>